<dbReference type="SMART" id="SM00267">
    <property type="entry name" value="GGDEF"/>
    <property type="match status" value="1"/>
</dbReference>
<keyword evidence="1" id="KW-1133">Transmembrane helix</keyword>
<keyword evidence="1" id="KW-0812">Transmembrane</keyword>
<dbReference type="PROSITE" id="PS50887">
    <property type="entry name" value="GGDEF"/>
    <property type="match status" value="1"/>
</dbReference>
<dbReference type="Proteomes" id="UP000199107">
    <property type="component" value="Unassembled WGS sequence"/>
</dbReference>
<organism evidence="4 5">
    <name type="scientific">Franzmannia pantelleriensis</name>
    <dbReference type="NCBI Taxonomy" id="48727"/>
    <lineage>
        <taxon>Bacteria</taxon>
        <taxon>Pseudomonadati</taxon>
        <taxon>Pseudomonadota</taxon>
        <taxon>Gammaproteobacteria</taxon>
        <taxon>Oceanospirillales</taxon>
        <taxon>Halomonadaceae</taxon>
        <taxon>Franzmannia</taxon>
    </lineage>
</organism>
<feature type="transmembrane region" description="Helical" evidence="1">
    <location>
        <begin position="28"/>
        <end position="48"/>
    </location>
</feature>
<reference evidence="5" key="1">
    <citation type="submission" date="2016-10" db="EMBL/GenBank/DDBJ databases">
        <authorList>
            <person name="Varghese N."/>
            <person name="Submissions S."/>
        </authorList>
    </citation>
    <scope>NUCLEOTIDE SEQUENCE [LARGE SCALE GENOMIC DNA]</scope>
    <source>
        <strain evidence="5">AAP</strain>
    </source>
</reference>
<dbReference type="Pfam" id="PF00563">
    <property type="entry name" value="EAL"/>
    <property type="match status" value="1"/>
</dbReference>
<dbReference type="SUPFAM" id="SSF141868">
    <property type="entry name" value="EAL domain-like"/>
    <property type="match status" value="1"/>
</dbReference>
<dbReference type="InterPro" id="IPR035919">
    <property type="entry name" value="EAL_sf"/>
</dbReference>
<dbReference type="CDD" id="cd01948">
    <property type="entry name" value="EAL"/>
    <property type="match status" value="1"/>
</dbReference>
<evidence type="ECO:0000313" key="5">
    <source>
        <dbReference type="Proteomes" id="UP000199107"/>
    </source>
</evidence>
<gene>
    <name evidence="4" type="ORF">SAMN05192555_101110</name>
</gene>
<dbReference type="EMBL" id="FNGH01000001">
    <property type="protein sequence ID" value="SDK75398.1"/>
    <property type="molecule type" value="Genomic_DNA"/>
</dbReference>
<name>A0A1G9EH37_9GAMM</name>
<evidence type="ECO:0000259" key="2">
    <source>
        <dbReference type="PROSITE" id="PS50883"/>
    </source>
</evidence>
<proteinExistence type="predicted"/>
<dbReference type="SUPFAM" id="SSF55073">
    <property type="entry name" value="Nucleotide cyclase"/>
    <property type="match status" value="1"/>
</dbReference>
<evidence type="ECO:0000259" key="3">
    <source>
        <dbReference type="PROSITE" id="PS50887"/>
    </source>
</evidence>
<evidence type="ECO:0000256" key="1">
    <source>
        <dbReference type="SAM" id="Phobius"/>
    </source>
</evidence>
<feature type="transmembrane region" description="Helical" evidence="1">
    <location>
        <begin position="108"/>
        <end position="125"/>
    </location>
</feature>
<feature type="domain" description="EAL" evidence="2">
    <location>
        <begin position="307"/>
        <end position="555"/>
    </location>
</feature>
<dbReference type="InterPro" id="IPR001633">
    <property type="entry name" value="EAL_dom"/>
</dbReference>
<dbReference type="PANTHER" id="PTHR33121:SF79">
    <property type="entry name" value="CYCLIC DI-GMP PHOSPHODIESTERASE PDED-RELATED"/>
    <property type="match status" value="1"/>
</dbReference>
<evidence type="ECO:0000313" key="4">
    <source>
        <dbReference type="EMBL" id="SDK75398.1"/>
    </source>
</evidence>
<keyword evidence="5" id="KW-1185">Reference proteome</keyword>
<dbReference type="GO" id="GO:0071111">
    <property type="term" value="F:cyclic-guanylate-specific phosphodiesterase activity"/>
    <property type="evidence" value="ECO:0007669"/>
    <property type="project" value="InterPro"/>
</dbReference>
<dbReference type="OrthoDB" id="9804951at2"/>
<dbReference type="Gene3D" id="3.30.70.270">
    <property type="match status" value="1"/>
</dbReference>
<dbReference type="SMART" id="SM00052">
    <property type="entry name" value="EAL"/>
    <property type="match status" value="1"/>
</dbReference>
<protein>
    <submittedName>
        <fullName evidence="4">Diguanylate cyclase/phosphodiesterase</fullName>
    </submittedName>
</protein>
<dbReference type="PANTHER" id="PTHR33121">
    <property type="entry name" value="CYCLIC DI-GMP PHOSPHODIESTERASE PDEF"/>
    <property type="match status" value="1"/>
</dbReference>
<dbReference type="AlphaFoldDB" id="A0A1G9EH37"/>
<keyword evidence="1" id="KW-0472">Membrane</keyword>
<dbReference type="InterPro" id="IPR029787">
    <property type="entry name" value="Nucleotide_cyclase"/>
</dbReference>
<dbReference type="PROSITE" id="PS50883">
    <property type="entry name" value="EAL"/>
    <property type="match status" value="1"/>
</dbReference>
<dbReference type="Gene3D" id="3.20.20.450">
    <property type="entry name" value="EAL domain"/>
    <property type="match status" value="1"/>
</dbReference>
<dbReference type="InterPro" id="IPR043128">
    <property type="entry name" value="Rev_trsase/Diguanyl_cyclase"/>
</dbReference>
<feature type="transmembrane region" description="Helical" evidence="1">
    <location>
        <begin position="60"/>
        <end position="88"/>
    </location>
</feature>
<dbReference type="RefSeq" id="WP_089656514.1">
    <property type="nucleotide sequence ID" value="NZ_FNGH01000001.1"/>
</dbReference>
<accession>A0A1G9EH37</accession>
<feature type="domain" description="GGDEF" evidence="3">
    <location>
        <begin position="166"/>
        <end position="299"/>
    </location>
</feature>
<sequence>MDTSVLSRFTQCTAYRRFEALPPHARQALLLLVLALLLALGTLVVYLTGGTRYAYPYLMLVPVLMAAAFFGLSGALVAGLAAGGLMAVMPLDTITYQSQPTFNWVLRMGLYLFIAGVAGSAFSLLKHAHAASEIIARRDPSSGLPNQVALEEALSRRLAYAGSLRQGVGLILIRITDIADVLEALGPEASDTLVKTIAERMRHQDPLIVDVYRFSGAEIFVLLDGSDPERFERIASRLVEAGEENLIVQDVPLRVQLALGSSYRSASEQLTPEELIRRSRIALLAAVQKHRSHCHYSKDMASHTLDTVKLIAKVRRGLEEGQFELHYQPKLRLADGQICGCEGLIRWRNEDGELISPASFMPKVESTSLINPVTRFVAQSACRFATQHTGVVSINLSVRNLQDSDLVDEIKALVTRNGIEPQRLEVEITESALMHDMFIAKQALESLRRFGVRVSIDDFGTGFSSFEYLQHLPITGLKIDRAFVKNLASSERAQRLMACLIDVGHALSLEVTAEGVETLEQHRILCRLGCDQAQGFLYARPLHVVDYAHWCDEHVAASWPTLKSAGT</sequence>
<dbReference type="STRING" id="48727.SAMN05192555_101110"/>
<dbReference type="Pfam" id="PF00990">
    <property type="entry name" value="GGDEF"/>
    <property type="match status" value="1"/>
</dbReference>
<dbReference type="InterPro" id="IPR050706">
    <property type="entry name" value="Cyclic-di-GMP_PDE-like"/>
</dbReference>
<dbReference type="InterPro" id="IPR000160">
    <property type="entry name" value="GGDEF_dom"/>
</dbReference>